<dbReference type="PANTHER" id="PTHR46797:SF19">
    <property type="entry name" value="BLL2473 PROTEIN"/>
    <property type="match status" value="1"/>
</dbReference>
<proteinExistence type="predicted"/>
<dbReference type="Pfam" id="PF07883">
    <property type="entry name" value="Cupin_2"/>
    <property type="match status" value="1"/>
</dbReference>
<dbReference type="PROSITE" id="PS50943">
    <property type="entry name" value="HTH_CROC1"/>
    <property type="match status" value="1"/>
</dbReference>
<dbReference type="SUPFAM" id="SSF47413">
    <property type="entry name" value="lambda repressor-like DNA-binding domains"/>
    <property type="match status" value="1"/>
</dbReference>
<name>A0AA97FGF6_9MICO</name>
<keyword evidence="1" id="KW-0238">DNA-binding</keyword>
<dbReference type="InterPro" id="IPR050807">
    <property type="entry name" value="TransReg_Diox_bact_type"/>
</dbReference>
<evidence type="ECO:0000256" key="1">
    <source>
        <dbReference type="ARBA" id="ARBA00023125"/>
    </source>
</evidence>
<dbReference type="KEGG" id="mbet:N8K70_16745"/>
<dbReference type="Proteomes" id="UP001305498">
    <property type="component" value="Chromosome"/>
</dbReference>
<protein>
    <submittedName>
        <fullName evidence="3">XRE family transcriptional regulator</fullName>
    </submittedName>
</protein>
<dbReference type="InterPro" id="IPR010982">
    <property type="entry name" value="Lambda_DNA-bd_dom_sf"/>
</dbReference>
<organism evidence="3 4">
    <name type="scientific">Microbacterium betulae</name>
    <dbReference type="NCBI Taxonomy" id="2981139"/>
    <lineage>
        <taxon>Bacteria</taxon>
        <taxon>Bacillati</taxon>
        <taxon>Actinomycetota</taxon>
        <taxon>Actinomycetes</taxon>
        <taxon>Micrococcales</taxon>
        <taxon>Microbacteriaceae</taxon>
        <taxon>Microbacterium</taxon>
    </lineage>
</organism>
<accession>A0AA97FGF6</accession>
<dbReference type="InterPro" id="IPR011051">
    <property type="entry name" value="RmlC_Cupin_sf"/>
</dbReference>
<evidence type="ECO:0000259" key="2">
    <source>
        <dbReference type="PROSITE" id="PS50943"/>
    </source>
</evidence>
<evidence type="ECO:0000313" key="3">
    <source>
        <dbReference type="EMBL" id="WOF23021.1"/>
    </source>
</evidence>
<dbReference type="InterPro" id="IPR013096">
    <property type="entry name" value="Cupin_2"/>
</dbReference>
<sequence>MTDPHETRSAVEESRLEKTVGNRVRHYRAAAGLTAADLAARAGLSPAMISRIESASTSASLTTINRLARALDVPVASLFRGADAPRAAVVVKAGQGTESVRAGSRQGHRYASLGSLLSTSGPSLEPVIVTLNGASDEFPLYEHAGVEFLYMLEGSMLLVHGDDEHVLEAGDSILLDAETPHGPTAVLRAPARFLSVNPVGG</sequence>
<dbReference type="RefSeq" id="WP_317139492.1">
    <property type="nucleotide sequence ID" value="NZ_CP118157.1"/>
</dbReference>
<reference evidence="3 4" key="1">
    <citation type="submission" date="2023-02" db="EMBL/GenBank/DDBJ databases">
        <title>Microbacterium betulae sp. nov., isolated from birch wood.</title>
        <authorList>
            <person name="Pasciak M."/>
            <person name="Pawlik K.J."/>
            <person name="Martynowski D."/>
            <person name="Laczmanski L."/>
            <person name="Ciekot J."/>
            <person name="Szponar B."/>
            <person name="Wojcik-Fatla A."/>
            <person name="Mackiewicz B."/>
            <person name="Farian E."/>
            <person name="Cholewa G."/>
            <person name="Cholewa A."/>
            <person name="Dutkiewicz J."/>
        </authorList>
    </citation>
    <scope>NUCLEOTIDE SEQUENCE [LARGE SCALE GENOMIC DNA]</scope>
    <source>
        <strain evidence="3 4">AB</strain>
    </source>
</reference>
<dbReference type="Gene3D" id="1.10.260.40">
    <property type="entry name" value="lambda repressor-like DNA-binding domains"/>
    <property type="match status" value="1"/>
</dbReference>
<dbReference type="GO" id="GO:0003677">
    <property type="term" value="F:DNA binding"/>
    <property type="evidence" value="ECO:0007669"/>
    <property type="project" value="UniProtKB-KW"/>
</dbReference>
<dbReference type="Gene3D" id="2.60.120.10">
    <property type="entry name" value="Jelly Rolls"/>
    <property type="match status" value="1"/>
</dbReference>
<dbReference type="CDD" id="cd00093">
    <property type="entry name" value="HTH_XRE"/>
    <property type="match status" value="1"/>
</dbReference>
<dbReference type="GO" id="GO:0003700">
    <property type="term" value="F:DNA-binding transcription factor activity"/>
    <property type="evidence" value="ECO:0007669"/>
    <property type="project" value="TreeGrafter"/>
</dbReference>
<dbReference type="SUPFAM" id="SSF51182">
    <property type="entry name" value="RmlC-like cupins"/>
    <property type="match status" value="1"/>
</dbReference>
<dbReference type="PANTHER" id="PTHR46797">
    <property type="entry name" value="HTH-TYPE TRANSCRIPTIONAL REGULATOR"/>
    <property type="match status" value="1"/>
</dbReference>
<dbReference type="EMBL" id="CP118157">
    <property type="protein sequence ID" value="WOF23021.1"/>
    <property type="molecule type" value="Genomic_DNA"/>
</dbReference>
<keyword evidence="4" id="KW-1185">Reference proteome</keyword>
<dbReference type="CDD" id="cd02209">
    <property type="entry name" value="cupin_XRE_C"/>
    <property type="match status" value="1"/>
</dbReference>
<dbReference type="InterPro" id="IPR001387">
    <property type="entry name" value="Cro/C1-type_HTH"/>
</dbReference>
<dbReference type="GO" id="GO:0005829">
    <property type="term" value="C:cytosol"/>
    <property type="evidence" value="ECO:0007669"/>
    <property type="project" value="TreeGrafter"/>
</dbReference>
<evidence type="ECO:0000313" key="4">
    <source>
        <dbReference type="Proteomes" id="UP001305498"/>
    </source>
</evidence>
<dbReference type="SMART" id="SM00530">
    <property type="entry name" value="HTH_XRE"/>
    <property type="match status" value="1"/>
</dbReference>
<feature type="domain" description="HTH cro/C1-type" evidence="2">
    <location>
        <begin position="24"/>
        <end position="78"/>
    </location>
</feature>
<dbReference type="AlphaFoldDB" id="A0AA97FGF6"/>
<gene>
    <name evidence="3" type="ORF">N8K70_16745</name>
</gene>
<dbReference type="InterPro" id="IPR014710">
    <property type="entry name" value="RmlC-like_jellyroll"/>
</dbReference>
<dbReference type="Pfam" id="PF13560">
    <property type="entry name" value="HTH_31"/>
    <property type="match status" value="1"/>
</dbReference>